<evidence type="ECO:0000313" key="2">
    <source>
        <dbReference type="Proteomes" id="UP000276215"/>
    </source>
</evidence>
<organism evidence="1 2">
    <name type="scientific">Choiromyces venosus 120613-1</name>
    <dbReference type="NCBI Taxonomy" id="1336337"/>
    <lineage>
        <taxon>Eukaryota</taxon>
        <taxon>Fungi</taxon>
        <taxon>Dikarya</taxon>
        <taxon>Ascomycota</taxon>
        <taxon>Pezizomycotina</taxon>
        <taxon>Pezizomycetes</taxon>
        <taxon>Pezizales</taxon>
        <taxon>Tuberaceae</taxon>
        <taxon>Choiromyces</taxon>
    </lineage>
</organism>
<accession>A0A3N4J162</accession>
<protein>
    <submittedName>
        <fullName evidence="1">Uncharacterized protein</fullName>
    </submittedName>
</protein>
<reference evidence="1 2" key="1">
    <citation type="journal article" date="2018" name="Nat. Ecol. Evol.">
        <title>Pezizomycetes genomes reveal the molecular basis of ectomycorrhizal truffle lifestyle.</title>
        <authorList>
            <person name="Murat C."/>
            <person name="Payen T."/>
            <person name="Noel B."/>
            <person name="Kuo A."/>
            <person name="Morin E."/>
            <person name="Chen J."/>
            <person name="Kohler A."/>
            <person name="Krizsan K."/>
            <person name="Balestrini R."/>
            <person name="Da Silva C."/>
            <person name="Montanini B."/>
            <person name="Hainaut M."/>
            <person name="Levati E."/>
            <person name="Barry K.W."/>
            <person name="Belfiori B."/>
            <person name="Cichocki N."/>
            <person name="Clum A."/>
            <person name="Dockter R.B."/>
            <person name="Fauchery L."/>
            <person name="Guy J."/>
            <person name="Iotti M."/>
            <person name="Le Tacon F."/>
            <person name="Lindquist E.A."/>
            <person name="Lipzen A."/>
            <person name="Malagnac F."/>
            <person name="Mello A."/>
            <person name="Molinier V."/>
            <person name="Miyauchi S."/>
            <person name="Poulain J."/>
            <person name="Riccioni C."/>
            <person name="Rubini A."/>
            <person name="Sitrit Y."/>
            <person name="Splivallo R."/>
            <person name="Traeger S."/>
            <person name="Wang M."/>
            <person name="Zifcakova L."/>
            <person name="Wipf D."/>
            <person name="Zambonelli A."/>
            <person name="Paolocci F."/>
            <person name="Nowrousian M."/>
            <person name="Ottonello S."/>
            <person name="Baldrian P."/>
            <person name="Spatafora J.W."/>
            <person name="Henrissat B."/>
            <person name="Nagy L.G."/>
            <person name="Aury J.M."/>
            <person name="Wincker P."/>
            <person name="Grigoriev I.V."/>
            <person name="Bonfante P."/>
            <person name="Martin F.M."/>
        </authorList>
    </citation>
    <scope>NUCLEOTIDE SEQUENCE [LARGE SCALE GENOMIC DNA]</scope>
    <source>
        <strain evidence="1 2">120613-1</strain>
    </source>
</reference>
<dbReference type="Proteomes" id="UP000276215">
    <property type="component" value="Unassembled WGS sequence"/>
</dbReference>
<dbReference type="AlphaFoldDB" id="A0A3N4J162"/>
<gene>
    <name evidence="1" type="ORF">L873DRAFT_260235</name>
</gene>
<name>A0A3N4J162_9PEZI</name>
<sequence length="92" mass="10275">MIIQLLKSDRVDNWQEYLRAQVQDHPAWKSFPNIKSQEIDPHKPICVGYWEGGNSLPNANELVGGGTIVDLLKLVDNPKTTIMLPQHGGNKG</sequence>
<proteinExistence type="predicted"/>
<dbReference type="EMBL" id="ML120485">
    <property type="protein sequence ID" value="RPA91875.1"/>
    <property type="molecule type" value="Genomic_DNA"/>
</dbReference>
<keyword evidence="2" id="KW-1185">Reference proteome</keyword>
<evidence type="ECO:0000313" key="1">
    <source>
        <dbReference type="EMBL" id="RPA91875.1"/>
    </source>
</evidence>